<dbReference type="EMBL" id="MT631369">
    <property type="protein sequence ID" value="QNO49039.1"/>
    <property type="molecule type" value="Genomic_DNA"/>
</dbReference>
<dbReference type="GO" id="GO:0000178">
    <property type="term" value="C:exosome (RNase complex)"/>
    <property type="evidence" value="ECO:0007669"/>
    <property type="project" value="UniProtKB-KW"/>
</dbReference>
<reference evidence="7" key="1">
    <citation type="submission" date="2020-06" db="EMBL/GenBank/DDBJ databases">
        <title>Unique genomic features of the anaerobic methanotrophic archaea.</title>
        <authorList>
            <person name="Chadwick G.L."/>
            <person name="Skennerton C.T."/>
            <person name="Laso-Perez R."/>
            <person name="Leu A.O."/>
            <person name="Speth D.R."/>
            <person name="Yu H."/>
            <person name="Morgan-Lang C."/>
            <person name="Hatzenpichler R."/>
            <person name="Goudeau D."/>
            <person name="Malmstrom R."/>
            <person name="Brazelton W.J."/>
            <person name="Woyke T."/>
            <person name="Hallam S.J."/>
            <person name="Tyson G.W."/>
            <person name="Wegener G."/>
            <person name="Boetius A."/>
            <person name="Orphan V."/>
        </authorList>
    </citation>
    <scope>NUCLEOTIDE SEQUENCE</scope>
</reference>
<dbReference type="Pfam" id="PF22625">
    <property type="entry name" value="ECR1_N_2"/>
    <property type="match status" value="1"/>
</dbReference>
<keyword evidence="2 5" id="KW-0963">Cytoplasm</keyword>
<dbReference type="GO" id="GO:0000467">
    <property type="term" value="P:exonucleolytic trimming to generate mature 3'-end of 5.8S rRNA from tricistronic rRNA transcript (SSU-rRNA, 5.8S rRNA, LSU-rRNA)"/>
    <property type="evidence" value="ECO:0007669"/>
    <property type="project" value="TreeGrafter"/>
</dbReference>
<dbReference type="Gene3D" id="2.40.50.100">
    <property type="match status" value="1"/>
</dbReference>
<dbReference type="AlphaFoldDB" id="A0A7G9YM05"/>
<evidence type="ECO:0000256" key="4">
    <source>
        <dbReference type="ARBA" id="ARBA00022884"/>
    </source>
</evidence>
<proteinExistence type="inferred from homology"/>
<dbReference type="InterPro" id="IPR004088">
    <property type="entry name" value="KH_dom_type_1"/>
</dbReference>
<evidence type="ECO:0000256" key="5">
    <source>
        <dbReference type="HAMAP-Rule" id="MF_00623"/>
    </source>
</evidence>
<sequence length="233" mass="26125">MERKIVIPGDVVSDNIKMSGSGTYVHGDKVRASVYGLLNKGERYISVIPLAGKYIPHASDRVIGIITEVVYSNWIVDINSPYEGLLHISQYPRRIDSENMSRYLKVGDCILTMVASVDAGMKVELTLREKELRVLSDGRIVTINPTKMPRVIGRNGSMIRLLKSEIGCNMFVGQNGRIWINGSDDCIDLAIQTVKYIEDNAHTPGLTERVQAFLKAKEKTRYGKVHESRNDEE</sequence>
<dbReference type="InterPro" id="IPR054371">
    <property type="entry name" value="RRP4_N"/>
</dbReference>
<comment type="function">
    <text evidence="5">Non-catalytic component of the exosome, which is a complex involved in RNA degradation. Increases the RNA binding and the efficiency of RNA degradation. Confers strong poly(A) specificity to the exosome.</text>
</comment>
<dbReference type="InterPro" id="IPR023474">
    <property type="entry name" value="Rrp4"/>
</dbReference>
<dbReference type="GO" id="GO:0005737">
    <property type="term" value="C:cytoplasm"/>
    <property type="evidence" value="ECO:0007669"/>
    <property type="project" value="UniProtKB-SubCell"/>
</dbReference>
<accession>A0A7G9YM05</accession>
<keyword evidence="3 5" id="KW-0271">Exosome</keyword>
<dbReference type="GO" id="GO:0008143">
    <property type="term" value="F:poly(A) binding"/>
    <property type="evidence" value="ECO:0007669"/>
    <property type="project" value="InterPro"/>
</dbReference>
<dbReference type="PROSITE" id="PS50126">
    <property type="entry name" value="S1"/>
    <property type="match status" value="1"/>
</dbReference>
<keyword evidence="4 5" id="KW-0694">RNA-binding</keyword>
<dbReference type="Gene3D" id="2.40.50.140">
    <property type="entry name" value="Nucleic acid-binding proteins"/>
    <property type="match status" value="1"/>
</dbReference>
<dbReference type="InterPro" id="IPR012340">
    <property type="entry name" value="NA-bd_OB-fold"/>
</dbReference>
<name>A0A7G9YM05_9EURY</name>
<dbReference type="InterPro" id="IPR003029">
    <property type="entry name" value="S1_domain"/>
</dbReference>
<dbReference type="GO" id="GO:0071051">
    <property type="term" value="P:poly(A)-dependent snoRNA 3'-end processing"/>
    <property type="evidence" value="ECO:0007669"/>
    <property type="project" value="TreeGrafter"/>
</dbReference>
<dbReference type="InterPro" id="IPR026699">
    <property type="entry name" value="Exosome_RNA_bind1/RRP40/RRP4"/>
</dbReference>
<gene>
    <name evidence="5 7" type="primary">rrp4</name>
    <name evidence="7" type="ORF">KNGNHFEO_00036</name>
</gene>
<dbReference type="SMART" id="SM00316">
    <property type="entry name" value="S1"/>
    <property type="match status" value="1"/>
</dbReference>
<dbReference type="CDD" id="cd22524">
    <property type="entry name" value="KH-I_Rrp4_prokar"/>
    <property type="match status" value="1"/>
</dbReference>
<dbReference type="Pfam" id="PF21266">
    <property type="entry name" value="S1_RRP4"/>
    <property type="match status" value="1"/>
</dbReference>
<dbReference type="SUPFAM" id="SSF54791">
    <property type="entry name" value="Eukaryotic type KH-domain (KH-domain type I)"/>
    <property type="match status" value="1"/>
</dbReference>
<dbReference type="PROSITE" id="PS50084">
    <property type="entry name" value="KH_TYPE_1"/>
    <property type="match status" value="1"/>
</dbReference>
<dbReference type="NCBIfam" id="NF003181">
    <property type="entry name" value="PRK04163.1-1"/>
    <property type="match status" value="1"/>
</dbReference>
<dbReference type="GO" id="GO:0034475">
    <property type="term" value="P:U4 snRNA 3'-end processing"/>
    <property type="evidence" value="ECO:0007669"/>
    <property type="project" value="TreeGrafter"/>
</dbReference>
<comment type="subunit">
    <text evidence="5">Component of the archaeal exosome complex. Forms a trimer of Rrp4 and/or Csl4 subunits. The trimer associates with an hexameric ring-like arrangement composed of 3 Rrp41-Rrp42 heterodimers.</text>
</comment>
<dbReference type="CDD" id="cd05789">
    <property type="entry name" value="S1_Rrp4"/>
    <property type="match status" value="1"/>
</dbReference>
<dbReference type="HAMAP" id="MF_00623">
    <property type="entry name" value="Exosome_Rrp4"/>
    <property type="match status" value="1"/>
</dbReference>
<feature type="domain" description="S1 motif" evidence="6">
    <location>
        <begin position="59"/>
        <end position="128"/>
    </location>
</feature>
<evidence type="ECO:0000256" key="2">
    <source>
        <dbReference type="ARBA" id="ARBA00022490"/>
    </source>
</evidence>
<organism evidence="7">
    <name type="scientific">Candidatus Methanogaster sp. ANME-2c ERB4</name>
    <dbReference type="NCBI Taxonomy" id="2759911"/>
    <lineage>
        <taxon>Archaea</taxon>
        <taxon>Methanobacteriati</taxon>
        <taxon>Methanobacteriota</taxon>
        <taxon>Stenosarchaea group</taxon>
        <taxon>Methanomicrobia</taxon>
        <taxon>Methanosarcinales</taxon>
        <taxon>ANME-2 cluster</taxon>
        <taxon>Candidatus Methanogasteraceae</taxon>
        <taxon>Candidatus Methanogaster</taxon>
    </lineage>
</organism>
<dbReference type="SUPFAM" id="SSF50249">
    <property type="entry name" value="Nucleic acid-binding proteins"/>
    <property type="match status" value="1"/>
</dbReference>
<dbReference type="SUPFAM" id="SSF110324">
    <property type="entry name" value="Ribosomal L27 protein-like"/>
    <property type="match status" value="1"/>
</dbReference>
<dbReference type="InterPro" id="IPR004087">
    <property type="entry name" value="KH_dom"/>
</dbReference>
<dbReference type="PANTHER" id="PTHR21321:SF4">
    <property type="entry name" value="EXOSOME COMPLEX COMPONENT RRP4"/>
    <property type="match status" value="1"/>
</dbReference>
<comment type="subcellular location">
    <subcellularLocation>
        <location evidence="5">Cytoplasm</location>
    </subcellularLocation>
</comment>
<dbReference type="SMART" id="SM00322">
    <property type="entry name" value="KH"/>
    <property type="match status" value="1"/>
</dbReference>
<dbReference type="Pfam" id="PF15985">
    <property type="entry name" value="KH_6"/>
    <property type="match status" value="1"/>
</dbReference>
<dbReference type="InterPro" id="IPR036612">
    <property type="entry name" value="KH_dom_type_1_sf"/>
</dbReference>
<evidence type="ECO:0000313" key="7">
    <source>
        <dbReference type="EMBL" id="QNO49039.1"/>
    </source>
</evidence>
<protein>
    <recommendedName>
        <fullName evidence="5">Exosome complex component Rrp4</fullName>
    </recommendedName>
</protein>
<dbReference type="PANTHER" id="PTHR21321">
    <property type="entry name" value="PNAS-3 RELATED"/>
    <property type="match status" value="1"/>
</dbReference>
<dbReference type="InterPro" id="IPR048565">
    <property type="entry name" value="S1_RRP4"/>
</dbReference>
<evidence type="ECO:0000259" key="6">
    <source>
        <dbReference type="PROSITE" id="PS50126"/>
    </source>
</evidence>
<evidence type="ECO:0000256" key="1">
    <source>
        <dbReference type="ARBA" id="ARBA00009155"/>
    </source>
</evidence>
<dbReference type="Gene3D" id="3.30.1370.10">
    <property type="entry name" value="K Homology domain, type 1"/>
    <property type="match status" value="1"/>
</dbReference>
<evidence type="ECO:0000256" key="3">
    <source>
        <dbReference type="ARBA" id="ARBA00022835"/>
    </source>
</evidence>
<dbReference type="GO" id="GO:0071034">
    <property type="term" value="P:CUT catabolic process"/>
    <property type="evidence" value="ECO:0007669"/>
    <property type="project" value="TreeGrafter"/>
</dbReference>
<comment type="similarity">
    <text evidence="1 5">Belongs to the RRP4 family.</text>
</comment>